<comment type="caution">
    <text evidence="3">The sequence shown here is derived from an EMBL/GenBank/DDBJ whole genome shotgun (WGS) entry which is preliminary data.</text>
</comment>
<dbReference type="Proteomes" id="UP000288805">
    <property type="component" value="Unassembled WGS sequence"/>
</dbReference>
<dbReference type="PANTHER" id="PTHR21068">
    <property type="entry name" value="SPARTIN"/>
    <property type="match status" value="1"/>
</dbReference>
<gene>
    <name evidence="3" type="ORF">CK203_066927</name>
</gene>
<protein>
    <submittedName>
        <fullName evidence="3">Uncharacterized protein</fullName>
    </submittedName>
</protein>
<evidence type="ECO:0000256" key="1">
    <source>
        <dbReference type="SAM" id="MobiDB-lite"/>
    </source>
</evidence>
<dbReference type="EMBL" id="QGNW01001119">
    <property type="protein sequence ID" value="RVW55111.1"/>
    <property type="molecule type" value="Genomic_DNA"/>
</dbReference>
<sequence length="413" mass="46146">MPRCTDSSLYLVLSTSDPTHCTSISLLLGIILNVALPFLIHNIMPRASLLPPKSSNPNSRAILSFEERCLQFPCGQLIQALRVNIADLMLLEYQDSRVLRFLRRGEFMMKLVKHSFSPIVVAACTVECIHWPLARDAPVFRIGVRSFLMAVPGLLYALRFPRSCPEQRMVFLEVLFMRFCDYADFSHIQSAMGASENDPDFWMRARDQIRSTLDSKLLQSGHFIGLSPTAVGDQSSELLRVCRASGTAQVVMKAILAGILQSTHTDIHEMRADAKNPRRPVDIPEAYPKISVFTNIIEALELAWVTTSGSSHLLREAAGKSATLQPSDFNTWSLNESGVFCLVELLVHTGETLDRNSSNQPRSEPEEGTEINKEGGEDEQMNPEIIFPIISIENGISNSEAHKEYMECSRGIY</sequence>
<dbReference type="InterPro" id="IPR045036">
    <property type="entry name" value="Spartin-like"/>
</dbReference>
<accession>A0A438F553</accession>
<reference evidence="3 4" key="1">
    <citation type="journal article" date="2018" name="PLoS Genet.">
        <title>Population sequencing reveals clonal diversity and ancestral inbreeding in the grapevine cultivar Chardonnay.</title>
        <authorList>
            <person name="Roach M.J."/>
            <person name="Johnson D.L."/>
            <person name="Bohlmann J."/>
            <person name="van Vuuren H.J."/>
            <person name="Jones S.J."/>
            <person name="Pretorius I.S."/>
            <person name="Schmidt S.A."/>
            <person name="Borneman A.R."/>
        </authorList>
    </citation>
    <scope>NUCLEOTIDE SEQUENCE [LARGE SCALE GENOMIC DNA]</scope>
    <source>
        <strain evidence="4">cv. Chardonnay</strain>
        <tissue evidence="3">Leaf</tissue>
    </source>
</reference>
<dbReference type="PANTHER" id="PTHR21068:SF49">
    <property type="entry name" value="SENESCENCE DOMAIN-CONTAINING PROTEIN"/>
    <property type="match status" value="1"/>
</dbReference>
<proteinExistence type="predicted"/>
<evidence type="ECO:0000313" key="4">
    <source>
        <dbReference type="Proteomes" id="UP000288805"/>
    </source>
</evidence>
<dbReference type="Gramene" id="Vitis07g02250.t01">
    <property type="protein sequence ID" value="Vitis07g02250.t01.CDS"/>
    <property type="gene ID" value="Vitis07g02250"/>
</dbReference>
<dbReference type="OrthoDB" id="1902436at2759"/>
<feature type="region of interest" description="Disordered" evidence="1">
    <location>
        <begin position="353"/>
        <end position="382"/>
    </location>
</feature>
<organism evidence="3 4">
    <name type="scientific">Vitis vinifera</name>
    <name type="common">Grape</name>
    <dbReference type="NCBI Taxonomy" id="29760"/>
    <lineage>
        <taxon>Eukaryota</taxon>
        <taxon>Viridiplantae</taxon>
        <taxon>Streptophyta</taxon>
        <taxon>Embryophyta</taxon>
        <taxon>Tracheophyta</taxon>
        <taxon>Spermatophyta</taxon>
        <taxon>Magnoliopsida</taxon>
        <taxon>eudicotyledons</taxon>
        <taxon>Gunneridae</taxon>
        <taxon>Pentapetalae</taxon>
        <taxon>rosids</taxon>
        <taxon>Vitales</taxon>
        <taxon>Vitaceae</taxon>
        <taxon>Viteae</taxon>
        <taxon>Vitis</taxon>
    </lineage>
</organism>
<keyword evidence="2" id="KW-0472">Membrane</keyword>
<dbReference type="AlphaFoldDB" id="A0A438F553"/>
<feature type="transmembrane region" description="Helical" evidence="2">
    <location>
        <begin position="24"/>
        <end position="44"/>
    </location>
</feature>
<keyword evidence="2" id="KW-1133">Transmembrane helix</keyword>
<evidence type="ECO:0000256" key="2">
    <source>
        <dbReference type="SAM" id="Phobius"/>
    </source>
</evidence>
<keyword evidence="2" id="KW-0812">Transmembrane</keyword>
<name>A0A438F553_VITVI</name>
<evidence type="ECO:0000313" key="3">
    <source>
        <dbReference type="EMBL" id="RVW55111.1"/>
    </source>
</evidence>